<organism evidence="9 10">
    <name type="scientific">Rhamnella rubrinervis</name>
    <dbReference type="NCBI Taxonomy" id="2594499"/>
    <lineage>
        <taxon>Eukaryota</taxon>
        <taxon>Viridiplantae</taxon>
        <taxon>Streptophyta</taxon>
        <taxon>Embryophyta</taxon>
        <taxon>Tracheophyta</taxon>
        <taxon>Spermatophyta</taxon>
        <taxon>Magnoliopsida</taxon>
        <taxon>eudicotyledons</taxon>
        <taxon>Gunneridae</taxon>
        <taxon>Pentapetalae</taxon>
        <taxon>rosids</taxon>
        <taxon>fabids</taxon>
        <taxon>Rosales</taxon>
        <taxon>Rhamnaceae</taxon>
        <taxon>rhamnoid group</taxon>
        <taxon>Rhamneae</taxon>
        <taxon>Rhamnella</taxon>
    </lineage>
</organism>
<dbReference type="SMART" id="SM00333">
    <property type="entry name" value="TUDOR"/>
    <property type="match status" value="1"/>
</dbReference>
<gene>
    <name evidence="9" type="ORF">FNV43_RR12398</name>
</gene>
<feature type="compositionally biased region" description="Basic and acidic residues" evidence="7">
    <location>
        <begin position="165"/>
        <end position="190"/>
    </location>
</feature>
<evidence type="ECO:0000256" key="7">
    <source>
        <dbReference type="SAM" id="MobiDB-lite"/>
    </source>
</evidence>
<evidence type="ECO:0000256" key="3">
    <source>
        <dbReference type="ARBA" id="ARBA00023015"/>
    </source>
</evidence>
<evidence type="ECO:0000313" key="9">
    <source>
        <dbReference type="EMBL" id="KAF3447218.1"/>
    </source>
</evidence>
<sequence>MENRIESSHGTEIPRKSRSLDLKSLYKSRVIKEARGKNLKRKASEHDGEDNRDKKKKKIIKEVSLSSLKNVNSSSKKSLDKVYHSALSSTTNESKELKSESNQKSNSSIGINSVSSLSLDNNGIQIPKRKRGFVGRKKFKGGNVSKQQGQCSSKVDLLDQTSKLSGDESRTEPRSVKRKKDYDDFKENRISESNSGRQSTEDGRASHFSVSNCDVSVKKSPKNRSKRKDFLPDGKNAVKEAEPLADSASKICNDSQDEENLEENAARMLSSRFDPSCTGFSSNNKASALQSVNGLSFLLSNGEDFVSHGSKSLSGSESPSVDTAGRLLRPRKQHGEKGNSRKRRHFYEVFFGDLDAHWVLNRRIKVFWPLDQSWYYGLVNDYDKERKLHHVKYDDCDEEWINLQNERFKLLLFPSEVPGKVESRKSKVQKRSPDEIKGSLKPKKEKEKRDLTTEDDSCIGSYMDSEPIVSWLARSTRRVKSPSQAVKKQKTSCLSPKSVRQNSHDEAVNFLNGPLRRDRSKICRNYDVPEKYVDNTTQQKSAFESPSCTNSSSKEPIVYFRRRFRKTGLELSCTPDVNHGFRSALDSICSFAPGGGVYGDLEEQDGFFEKLEPRGPLWSTDDTGLLKLTPPWLESGKFKVDLRFPLHSVLDNAFGAEYFWLFRGLLLFHYGTLIITWPRIHLEILFVDNVVGLRFLLFEGCLKQALAFVCMVLTIFHQPNEQGSFIDLQLPVTSVRFKLTCSQHLRKQLVFAFYNYSQVKNSKWMYLDSKLKRHCLLTKQLPLSECTYDNIQMLQNGTNHSSVTSFYGQSSIKGVQKKTRQGISFMGTSKESASVNISHSSFHSDEMYRKLPPLALSFTAAPTFFLSLHLKLLMGHCLAHISFQDHDSVEHLENSGCLMVDDCSSVEECSNKGSGVTLEENLKAPPSDGDWIESTQHYQNNELSVAGTSTGSRVPEMTGTDAIVQLKGWQSNHLESDQRALSQKPLIDGDKSSTGSQSFLNGLSVEIPSYNQFEKPVEEGELHGVQRPTDLSWNINGGIIPSPNPTAPRSTWHRNRSNSSSFGCLSHGWSDGKADIFYNGFGNGPKKPRTQVSYTLPFGGYDFSSKQKSMRKGIAHKRIRSASEKRLSDVSRGPPRNLELLACDANVLITTSDRGWRECGAKVLLELFDHNEWKLAVKISGMTKYSYKAHQFLQPGSTNRFTHAMMWKGGKDWILEFPDRSQWALFKEMHEECHNRNVRAASVKNIPIPGVRLIEESDDNGTEIAFVRNSSKYFRHVGTDVEMALDPSRVLYDMDSDDEQLILNIESSLESMNNSSGKVSEEMFEKTMDMFEKAAFERQHDQFTSDEIEELMAGVGPMNVIKAIYEHWQQKRQKKGMPLLRHLQPPLWEKYQRELKEWELTKNNATTPNGSQGRAAPIEKPPIYAFCYKPQGLENLNKGSKQRSHRKPSVTGQGIASFGEQDGCHSLGRRLNGFAFGDEKVVYPGHNYEYLDDSPLFQTSPPRVFSPRHAGNMLMIQDGFERNPLEKLQRSKSKKFGTIVSPNDHPQMVATYGRRVVENRNGIRRWNMGFSEWHRRHFQPEVPQHAQLDSSDLDEFKLRDASGAAQHALNMAKIKRENAQRLLCRADLAIHKAVVALMTAEAIKSSTEDDSNGDGDPFGHMRAMSSKRDKMLMLHQSDFLVRFLPSFLASLICSLFSATDPAEGQRKNTIHVFMVSTVADALTAKLA</sequence>
<evidence type="ECO:0000259" key="8">
    <source>
        <dbReference type="SMART" id="SM00333"/>
    </source>
</evidence>
<dbReference type="GO" id="GO:0035267">
    <property type="term" value="C:NuA4 histone acetyltransferase complex"/>
    <property type="evidence" value="ECO:0007669"/>
    <property type="project" value="InterPro"/>
</dbReference>
<dbReference type="Proteomes" id="UP000796880">
    <property type="component" value="Unassembled WGS sequence"/>
</dbReference>
<comment type="caution">
    <text evidence="9">The sequence shown here is derived from an EMBL/GenBank/DDBJ whole genome shotgun (WGS) entry which is preliminary data.</text>
</comment>
<keyword evidence="4 6" id="KW-0804">Transcription</keyword>
<dbReference type="CDD" id="cd20404">
    <property type="entry name" value="Tudor_Agenet_AtEML-like"/>
    <property type="match status" value="1"/>
</dbReference>
<comment type="subcellular location">
    <subcellularLocation>
        <location evidence="1 6">Nucleus</location>
    </subcellularLocation>
</comment>
<dbReference type="InterPro" id="IPR002999">
    <property type="entry name" value="Tudor"/>
</dbReference>
<evidence type="ECO:0000256" key="4">
    <source>
        <dbReference type="ARBA" id="ARBA00023163"/>
    </source>
</evidence>
<dbReference type="EMBL" id="VOIH02000005">
    <property type="protein sequence ID" value="KAF3447218.1"/>
    <property type="molecule type" value="Genomic_DNA"/>
</dbReference>
<keyword evidence="5 6" id="KW-0539">Nucleus</keyword>
<evidence type="ECO:0000256" key="5">
    <source>
        <dbReference type="ARBA" id="ARBA00023242"/>
    </source>
</evidence>
<protein>
    <recommendedName>
        <fullName evidence="6">Enhancer of polycomb-like protein</fullName>
    </recommendedName>
</protein>
<dbReference type="PANTHER" id="PTHR14898">
    <property type="entry name" value="ENHANCER OF POLYCOMB"/>
    <property type="match status" value="1"/>
</dbReference>
<dbReference type="OrthoDB" id="435275at2759"/>
<accession>A0A8K0MIS6</accession>
<evidence type="ECO:0000256" key="1">
    <source>
        <dbReference type="ARBA" id="ARBA00004123"/>
    </source>
</evidence>
<dbReference type="Pfam" id="PF10513">
    <property type="entry name" value="EPL1"/>
    <property type="match status" value="1"/>
</dbReference>
<proteinExistence type="inferred from homology"/>
<feature type="compositionally biased region" description="Basic residues" evidence="7">
    <location>
        <begin position="127"/>
        <end position="140"/>
    </location>
</feature>
<evidence type="ECO:0000313" key="10">
    <source>
        <dbReference type="Proteomes" id="UP000796880"/>
    </source>
</evidence>
<keyword evidence="10" id="KW-1185">Reference proteome</keyword>
<feature type="region of interest" description="Disordered" evidence="7">
    <location>
        <begin position="70"/>
        <end position="242"/>
    </location>
</feature>
<feature type="compositionally biased region" description="Polar residues" evidence="7">
    <location>
        <begin position="144"/>
        <end position="164"/>
    </location>
</feature>
<evidence type="ECO:0000256" key="6">
    <source>
        <dbReference type="RuleBase" id="RU361124"/>
    </source>
</evidence>
<feature type="compositionally biased region" description="Low complexity" evidence="7">
    <location>
        <begin position="105"/>
        <end position="119"/>
    </location>
</feature>
<comment type="similarity">
    <text evidence="2 6">Belongs to the enhancer of polycomb family.</text>
</comment>
<feature type="compositionally biased region" description="Basic and acidic residues" evidence="7">
    <location>
        <begin position="30"/>
        <end position="53"/>
    </location>
</feature>
<feature type="region of interest" description="Disordered" evidence="7">
    <location>
        <begin position="24"/>
        <end position="58"/>
    </location>
</feature>
<feature type="region of interest" description="Disordered" evidence="7">
    <location>
        <begin position="422"/>
        <end position="452"/>
    </location>
</feature>
<name>A0A8K0MIS6_9ROSA</name>
<dbReference type="GO" id="GO:0006357">
    <property type="term" value="P:regulation of transcription by RNA polymerase II"/>
    <property type="evidence" value="ECO:0007669"/>
    <property type="project" value="InterPro"/>
</dbReference>
<dbReference type="InterPro" id="IPR019542">
    <property type="entry name" value="Enhancer_polycomb-like_N"/>
</dbReference>
<dbReference type="GO" id="GO:0005634">
    <property type="term" value="C:nucleus"/>
    <property type="evidence" value="ECO:0007669"/>
    <property type="project" value="UniProtKB-SubCell"/>
</dbReference>
<keyword evidence="3 6" id="KW-0805">Transcription regulation</keyword>
<dbReference type="Gene3D" id="2.30.30.140">
    <property type="match status" value="1"/>
</dbReference>
<dbReference type="InterPro" id="IPR024943">
    <property type="entry name" value="Enhancer_polycomb"/>
</dbReference>
<feature type="compositionally biased region" description="Basic and acidic residues" evidence="7">
    <location>
        <begin position="228"/>
        <end position="242"/>
    </location>
</feature>
<reference evidence="9" key="1">
    <citation type="submission" date="2020-03" db="EMBL/GenBank/DDBJ databases">
        <title>A high-quality chromosome-level genome assembly of a woody plant with both climbing and erect habits, Rhamnella rubrinervis.</title>
        <authorList>
            <person name="Lu Z."/>
            <person name="Yang Y."/>
            <person name="Zhu X."/>
            <person name="Sun Y."/>
        </authorList>
    </citation>
    <scope>NUCLEOTIDE SEQUENCE</scope>
    <source>
        <strain evidence="9">BYM</strain>
        <tissue evidence="9">Leaf</tissue>
    </source>
</reference>
<evidence type="ECO:0000256" key="2">
    <source>
        <dbReference type="ARBA" id="ARBA00008035"/>
    </source>
</evidence>
<feature type="region of interest" description="Disordered" evidence="7">
    <location>
        <begin position="1436"/>
        <end position="1457"/>
    </location>
</feature>
<feature type="compositionally biased region" description="Low complexity" evidence="7">
    <location>
        <begin position="309"/>
        <end position="320"/>
    </location>
</feature>
<feature type="domain" description="Tudor" evidence="8">
    <location>
        <begin position="356"/>
        <end position="414"/>
    </location>
</feature>
<feature type="region of interest" description="Disordered" evidence="7">
    <location>
        <begin position="309"/>
        <end position="340"/>
    </location>
</feature>